<comment type="caution">
    <text evidence="2">The sequence shown here is derived from an EMBL/GenBank/DDBJ whole genome shotgun (WGS) entry which is preliminary data.</text>
</comment>
<dbReference type="Proteomes" id="UP000216885">
    <property type="component" value="Unassembled WGS sequence"/>
</dbReference>
<gene>
    <name evidence="2" type="ORF">CAL20_02555</name>
</gene>
<dbReference type="EMBL" id="NEVQ01000003">
    <property type="protein sequence ID" value="OZI64557.1"/>
    <property type="molecule type" value="Genomic_DNA"/>
</dbReference>
<dbReference type="OrthoDB" id="9182871at2"/>
<dbReference type="Pfam" id="PF07366">
    <property type="entry name" value="SnoaL"/>
    <property type="match status" value="1"/>
</dbReference>
<feature type="chain" id="PRO_5011972240" description="Polyketide cyclase" evidence="1">
    <location>
        <begin position="23"/>
        <end position="158"/>
    </location>
</feature>
<dbReference type="InterPro" id="IPR032710">
    <property type="entry name" value="NTF2-like_dom_sf"/>
</dbReference>
<dbReference type="AlphaFoldDB" id="A0A261USM7"/>
<reference evidence="2 3" key="1">
    <citation type="submission" date="2017-05" db="EMBL/GenBank/DDBJ databases">
        <title>Complete and WGS of Bordetella genogroups.</title>
        <authorList>
            <person name="Spilker T."/>
            <person name="LiPuma J."/>
        </authorList>
    </citation>
    <scope>NUCLEOTIDE SEQUENCE [LARGE SCALE GENOMIC DNA]</scope>
    <source>
        <strain evidence="2 3">AU9919</strain>
    </source>
</reference>
<dbReference type="Gene3D" id="3.10.450.50">
    <property type="match status" value="1"/>
</dbReference>
<keyword evidence="1" id="KW-0732">Signal</keyword>
<evidence type="ECO:0000313" key="2">
    <source>
        <dbReference type="EMBL" id="OZI64557.1"/>
    </source>
</evidence>
<sequence>MKKLITALAMAAAAAMLGSAHAADKDVVEALYSQVLNAITSPDLPSRIEAVLAPNWQSIGDYTSPVKTRDQFVTQLQRMGTIAPNFTWKVEEVLSIGNRFIVRSRARATPTGTFMGVPATGRGFDIMAIDIHTVENNKIVLSYHIEDWHRAIEQVRGK</sequence>
<organism evidence="2 3">
    <name type="scientific">Bordetella genomosp. 4</name>
    <dbReference type="NCBI Taxonomy" id="463044"/>
    <lineage>
        <taxon>Bacteria</taxon>
        <taxon>Pseudomonadati</taxon>
        <taxon>Pseudomonadota</taxon>
        <taxon>Betaproteobacteria</taxon>
        <taxon>Burkholderiales</taxon>
        <taxon>Alcaligenaceae</taxon>
        <taxon>Bordetella</taxon>
    </lineage>
</organism>
<protein>
    <recommendedName>
        <fullName evidence="4">Polyketide cyclase</fullName>
    </recommendedName>
</protein>
<accession>A0A261USM7</accession>
<feature type="signal peptide" evidence="1">
    <location>
        <begin position="1"/>
        <end position="22"/>
    </location>
</feature>
<dbReference type="SUPFAM" id="SSF54427">
    <property type="entry name" value="NTF2-like"/>
    <property type="match status" value="1"/>
</dbReference>
<evidence type="ECO:0008006" key="4">
    <source>
        <dbReference type="Google" id="ProtNLM"/>
    </source>
</evidence>
<dbReference type="GO" id="GO:0030638">
    <property type="term" value="P:polyketide metabolic process"/>
    <property type="evidence" value="ECO:0007669"/>
    <property type="project" value="InterPro"/>
</dbReference>
<evidence type="ECO:0000256" key="1">
    <source>
        <dbReference type="SAM" id="SignalP"/>
    </source>
</evidence>
<keyword evidence="3" id="KW-1185">Reference proteome</keyword>
<dbReference type="InterPro" id="IPR009959">
    <property type="entry name" value="Cyclase_SnoaL-like"/>
</dbReference>
<evidence type="ECO:0000313" key="3">
    <source>
        <dbReference type="Proteomes" id="UP000216885"/>
    </source>
</evidence>
<proteinExistence type="predicted"/>
<dbReference type="RefSeq" id="WP_094823836.1">
    <property type="nucleotide sequence ID" value="NZ_NEVO01000018.1"/>
</dbReference>
<name>A0A261USM7_9BORD</name>